<dbReference type="Proteomes" id="UP001151081">
    <property type="component" value="Unassembled WGS sequence"/>
</dbReference>
<comment type="caution">
    <text evidence="2">The sequence shown here is derived from an EMBL/GenBank/DDBJ whole genome shotgun (WGS) entry which is preliminary data.</text>
</comment>
<dbReference type="SUPFAM" id="SSF51261">
    <property type="entry name" value="Duplicated hybrid motif"/>
    <property type="match status" value="1"/>
</dbReference>
<sequence length="199" mass="21271">MRAQHPSPQSATAAPRRRFRPRRLALVVFVFGQLFLWGAYAFGSGALHPPVDGVPLARIPPTFGAPRDGGRSRHQGVDILAARGTPVRSVAWGVVLALEKQPRGGKVVFVAGDGALLFFYAHLNDHAPGLHVGQIVSKGTLLGYVGDSGNAKGVPHLHFEARPAATLFAPIDPRILMRPRRVGPAERILAALATIAEPR</sequence>
<feature type="domain" description="M23ase beta-sheet core" evidence="1">
    <location>
        <begin position="73"/>
        <end position="165"/>
    </location>
</feature>
<dbReference type="EMBL" id="JAGTJJ010000035">
    <property type="protein sequence ID" value="MDC3986136.1"/>
    <property type="molecule type" value="Genomic_DNA"/>
</dbReference>
<gene>
    <name evidence="2" type="ORF">KEG57_37005</name>
</gene>
<dbReference type="Gene3D" id="2.70.70.10">
    <property type="entry name" value="Glucose Permease (Domain IIA)"/>
    <property type="match status" value="1"/>
</dbReference>
<proteinExistence type="predicted"/>
<reference evidence="2 3" key="1">
    <citation type="submission" date="2021-04" db="EMBL/GenBank/DDBJ databases">
        <title>Genome analysis of Polyangium sp.</title>
        <authorList>
            <person name="Li Y."/>
            <person name="Wang J."/>
        </authorList>
    </citation>
    <scope>NUCLEOTIDE SEQUENCE [LARGE SCALE GENOMIC DNA]</scope>
    <source>
        <strain evidence="2 3">SDU14</strain>
    </source>
</reference>
<dbReference type="InterPro" id="IPR050570">
    <property type="entry name" value="Cell_wall_metabolism_enzyme"/>
</dbReference>
<evidence type="ECO:0000313" key="3">
    <source>
        <dbReference type="Proteomes" id="UP001151081"/>
    </source>
</evidence>
<dbReference type="GO" id="GO:0004222">
    <property type="term" value="F:metalloendopeptidase activity"/>
    <property type="evidence" value="ECO:0007669"/>
    <property type="project" value="TreeGrafter"/>
</dbReference>
<evidence type="ECO:0000259" key="1">
    <source>
        <dbReference type="Pfam" id="PF01551"/>
    </source>
</evidence>
<evidence type="ECO:0000313" key="2">
    <source>
        <dbReference type="EMBL" id="MDC3986136.1"/>
    </source>
</evidence>
<accession>A0A9X4AVW7</accession>
<dbReference type="CDD" id="cd12797">
    <property type="entry name" value="M23_peptidase"/>
    <property type="match status" value="1"/>
</dbReference>
<dbReference type="InterPro" id="IPR016047">
    <property type="entry name" value="M23ase_b-sheet_dom"/>
</dbReference>
<dbReference type="RefSeq" id="WP_272425161.1">
    <property type="nucleotide sequence ID" value="NZ_JAGTJJ010000035.1"/>
</dbReference>
<dbReference type="Pfam" id="PF01551">
    <property type="entry name" value="Peptidase_M23"/>
    <property type="match status" value="1"/>
</dbReference>
<dbReference type="PANTHER" id="PTHR21666">
    <property type="entry name" value="PEPTIDASE-RELATED"/>
    <property type="match status" value="1"/>
</dbReference>
<protein>
    <submittedName>
        <fullName evidence="2">M23 family metallopeptidase</fullName>
    </submittedName>
</protein>
<dbReference type="PANTHER" id="PTHR21666:SF268">
    <property type="entry name" value="PEPTIDASE M23 DOMAIN-CONTAINING PROTEIN"/>
    <property type="match status" value="1"/>
</dbReference>
<dbReference type="AlphaFoldDB" id="A0A9X4AVW7"/>
<organism evidence="2 3">
    <name type="scientific">Polyangium jinanense</name>
    <dbReference type="NCBI Taxonomy" id="2829994"/>
    <lineage>
        <taxon>Bacteria</taxon>
        <taxon>Pseudomonadati</taxon>
        <taxon>Myxococcota</taxon>
        <taxon>Polyangia</taxon>
        <taxon>Polyangiales</taxon>
        <taxon>Polyangiaceae</taxon>
        <taxon>Polyangium</taxon>
    </lineage>
</organism>
<name>A0A9X4AVW7_9BACT</name>
<dbReference type="InterPro" id="IPR011055">
    <property type="entry name" value="Dup_hybrid_motif"/>
</dbReference>
<keyword evidence="3" id="KW-1185">Reference proteome</keyword>